<feature type="transmembrane region" description="Helical" evidence="2">
    <location>
        <begin position="158"/>
        <end position="182"/>
    </location>
</feature>
<evidence type="ECO:0008006" key="5">
    <source>
        <dbReference type="Google" id="ProtNLM"/>
    </source>
</evidence>
<evidence type="ECO:0000256" key="2">
    <source>
        <dbReference type="SAM" id="Phobius"/>
    </source>
</evidence>
<feature type="transmembrane region" description="Helical" evidence="2">
    <location>
        <begin position="104"/>
        <end position="125"/>
    </location>
</feature>
<dbReference type="EMBL" id="VKKY01000002">
    <property type="protein sequence ID" value="KAA3438716.1"/>
    <property type="molecule type" value="Genomic_DNA"/>
</dbReference>
<gene>
    <name evidence="3" type="ORF">FOA19_15970</name>
</gene>
<accession>A0A5B6TEX5</accession>
<comment type="caution">
    <text evidence="3">The sequence shown here is derived from an EMBL/GenBank/DDBJ whole genome shotgun (WGS) entry which is preliminary data.</text>
</comment>
<evidence type="ECO:0000256" key="1">
    <source>
        <dbReference type="ARBA" id="ARBA00022448"/>
    </source>
</evidence>
<keyword evidence="1" id="KW-0813">Transport</keyword>
<dbReference type="PANTHER" id="PTHR36838">
    <property type="entry name" value="AUXIN EFFLUX CARRIER FAMILY PROTEIN"/>
    <property type="match status" value="1"/>
</dbReference>
<feature type="transmembrane region" description="Helical" evidence="2">
    <location>
        <begin position="132"/>
        <end position="152"/>
    </location>
</feature>
<dbReference type="Proteomes" id="UP000324133">
    <property type="component" value="Unassembled WGS sequence"/>
</dbReference>
<keyword evidence="2" id="KW-1133">Transmembrane helix</keyword>
<protein>
    <recommendedName>
        <fullName evidence="5">AEC family transporter</fullName>
    </recommendedName>
</protein>
<keyword evidence="2" id="KW-0472">Membrane</keyword>
<reference evidence="3 4" key="1">
    <citation type="submission" date="2019-07" db="EMBL/GenBank/DDBJ databases">
        <title>Rufibacter sp. nov., isolated from lake sediment.</title>
        <authorList>
            <person name="Qu J.-H."/>
        </authorList>
    </citation>
    <scope>NUCLEOTIDE SEQUENCE [LARGE SCALE GENOMIC DNA]</scope>
    <source>
        <strain evidence="3 4">NBS58-1</strain>
    </source>
</reference>
<dbReference type="RefSeq" id="WP_149091772.1">
    <property type="nucleotide sequence ID" value="NZ_VKKY01000002.1"/>
</dbReference>
<proteinExistence type="predicted"/>
<dbReference type="AlphaFoldDB" id="A0A5B6TEX5"/>
<dbReference type="PANTHER" id="PTHR36838:SF1">
    <property type="entry name" value="SLR1864 PROTEIN"/>
    <property type="match status" value="1"/>
</dbReference>
<feature type="transmembrane region" description="Helical" evidence="2">
    <location>
        <begin position="66"/>
        <end position="84"/>
    </location>
</feature>
<keyword evidence="2" id="KW-0812">Transmembrane</keyword>
<sequence>MEGQELRVFYDDTIGYYLISRSKDLPVKKAALNEVKIPAVYACFAAVFANSMGFQMPETLTPVMDGASWVLSALGMVMIGFGLTKVNFREIAYKTFGKIMEVRYLATAAFLGLLLWAKMGLVGQLRPDEQKLLFLISAFPIAANLVVFSSFLDTEEENAALLVSVSSLISLVLVPVACVLLFK</sequence>
<keyword evidence="4" id="KW-1185">Reference proteome</keyword>
<name>A0A5B6TEX5_9BACT</name>
<organism evidence="3 4">
    <name type="scientific">Rufibacter hautae</name>
    <dbReference type="NCBI Taxonomy" id="2595005"/>
    <lineage>
        <taxon>Bacteria</taxon>
        <taxon>Pseudomonadati</taxon>
        <taxon>Bacteroidota</taxon>
        <taxon>Cytophagia</taxon>
        <taxon>Cytophagales</taxon>
        <taxon>Hymenobacteraceae</taxon>
        <taxon>Rufibacter</taxon>
    </lineage>
</organism>
<evidence type="ECO:0000313" key="4">
    <source>
        <dbReference type="Proteomes" id="UP000324133"/>
    </source>
</evidence>
<evidence type="ECO:0000313" key="3">
    <source>
        <dbReference type="EMBL" id="KAA3438716.1"/>
    </source>
</evidence>
<feature type="transmembrane region" description="Helical" evidence="2">
    <location>
        <begin position="35"/>
        <end position="54"/>
    </location>
</feature>
<dbReference type="OrthoDB" id="9810457at2"/>